<sequence length="107" mass="11217">MLSMSVNDFMLTMGIALLVAGLVFLGIGCFVLVKKILGKELQTIADQTSKLAQKGLTDDVTGLVGNARSLIESLNSLIKTQAGVGVMLLLLGILLLGGAYALVLQIR</sequence>
<feature type="transmembrane region" description="Helical" evidence="1">
    <location>
        <begin position="12"/>
        <end position="33"/>
    </location>
</feature>
<protein>
    <submittedName>
        <fullName evidence="2">Uncharacterized protein</fullName>
    </submittedName>
</protein>
<organism evidence="2">
    <name type="scientific">bioreactor metagenome</name>
    <dbReference type="NCBI Taxonomy" id="1076179"/>
    <lineage>
        <taxon>unclassified sequences</taxon>
        <taxon>metagenomes</taxon>
        <taxon>ecological metagenomes</taxon>
    </lineage>
</organism>
<keyword evidence="1" id="KW-1133">Transmembrane helix</keyword>
<gene>
    <name evidence="2" type="ORF">SDC9_139763</name>
</gene>
<accession>A0A645DU18</accession>
<evidence type="ECO:0000313" key="2">
    <source>
        <dbReference type="EMBL" id="MPM92628.1"/>
    </source>
</evidence>
<dbReference type="AlphaFoldDB" id="A0A645DU18"/>
<proteinExistence type="predicted"/>
<comment type="caution">
    <text evidence="2">The sequence shown here is derived from an EMBL/GenBank/DDBJ whole genome shotgun (WGS) entry which is preliminary data.</text>
</comment>
<dbReference type="EMBL" id="VSSQ01039542">
    <property type="protein sequence ID" value="MPM92628.1"/>
    <property type="molecule type" value="Genomic_DNA"/>
</dbReference>
<keyword evidence="1" id="KW-0472">Membrane</keyword>
<feature type="transmembrane region" description="Helical" evidence="1">
    <location>
        <begin position="82"/>
        <end position="103"/>
    </location>
</feature>
<keyword evidence="1" id="KW-0812">Transmembrane</keyword>
<evidence type="ECO:0000256" key="1">
    <source>
        <dbReference type="SAM" id="Phobius"/>
    </source>
</evidence>
<name>A0A645DU18_9ZZZZ</name>
<reference evidence="2" key="1">
    <citation type="submission" date="2019-08" db="EMBL/GenBank/DDBJ databases">
        <authorList>
            <person name="Kucharzyk K."/>
            <person name="Murdoch R.W."/>
            <person name="Higgins S."/>
            <person name="Loffler F."/>
        </authorList>
    </citation>
    <scope>NUCLEOTIDE SEQUENCE</scope>
</reference>